<feature type="region of interest" description="Disordered" evidence="1">
    <location>
        <begin position="148"/>
        <end position="174"/>
    </location>
</feature>
<dbReference type="AlphaFoldDB" id="A0A5A7PSJ9"/>
<dbReference type="Proteomes" id="UP000325081">
    <property type="component" value="Unassembled WGS sequence"/>
</dbReference>
<reference evidence="3" key="1">
    <citation type="journal article" date="2019" name="Curr. Biol.">
        <title>Genome Sequence of Striga asiatica Provides Insight into the Evolution of Plant Parasitism.</title>
        <authorList>
            <person name="Yoshida S."/>
            <person name="Kim S."/>
            <person name="Wafula E.K."/>
            <person name="Tanskanen J."/>
            <person name="Kim Y.M."/>
            <person name="Honaas L."/>
            <person name="Yang Z."/>
            <person name="Spallek T."/>
            <person name="Conn C.E."/>
            <person name="Ichihashi Y."/>
            <person name="Cheong K."/>
            <person name="Cui S."/>
            <person name="Der J.P."/>
            <person name="Gundlach H."/>
            <person name="Jiao Y."/>
            <person name="Hori C."/>
            <person name="Ishida J.K."/>
            <person name="Kasahara H."/>
            <person name="Kiba T."/>
            <person name="Kim M.S."/>
            <person name="Koo N."/>
            <person name="Laohavisit A."/>
            <person name="Lee Y.H."/>
            <person name="Lumba S."/>
            <person name="McCourt P."/>
            <person name="Mortimer J.C."/>
            <person name="Mutuku J.M."/>
            <person name="Nomura T."/>
            <person name="Sasaki-Sekimoto Y."/>
            <person name="Seto Y."/>
            <person name="Wang Y."/>
            <person name="Wakatake T."/>
            <person name="Sakakibara H."/>
            <person name="Demura T."/>
            <person name="Yamaguchi S."/>
            <person name="Yoneyama K."/>
            <person name="Manabe R.I."/>
            <person name="Nelson D.C."/>
            <person name="Schulman A.H."/>
            <person name="Timko M.P."/>
            <person name="dePamphilis C.W."/>
            <person name="Choi D."/>
            <person name="Shirasu K."/>
        </authorList>
    </citation>
    <scope>NUCLEOTIDE SEQUENCE [LARGE SCALE GENOMIC DNA]</scope>
    <source>
        <strain evidence="3">cv. UVA1</strain>
    </source>
</reference>
<gene>
    <name evidence="2" type="ORF">STAS_11535</name>
</gene>
<dbReference type="EMBL" id="BKCP01004961">
    <property type="protein sequence ID" value="GER35267.1"/>
    <property type="molecule type" value="Genomic_DNA"/>
</dbReference>
<evidence type="ECO:0000313" key="2">
    <source>
        <dbReference type="EMBL" id="GER35267.1"/>
    </source>
</evidence>
<evidence type="ECO:0000313" key="3">
    <source>
        <dbReference type="Proteomes" id="UP000325081"/>
    </source>
</evidence>
<accession>A0A5A7PSJ9</accession>
<feature type="compositionally biased region" description="Basic and acidic residues" evidence="1">
    <location>
        <begin position="154"/>
        <end position="168"/>
    </location>
</feature>
<keyword evidence="3" id="KW-1185">Reference proteome</keyword>
<organism evidence="2 3">
    <name type="scientific">Striga asiatica</name>
    <name type="common">Asiatic witchweed</name>
    <name type="synonym">Buchnera asiatica</name>
    <dbReference type="NCBI Taxonomy" id="4170"/>
    <lineage>
        <taxon>Eukaryota</taxon>
        <taxon>Viridiplantae</taxon>
        <taxon>Streptophyta</taxon>
        <taxon>Embryophyta</taxon>
        <taxon>Tracheophyta</taxon>
        <taxon>Spermatophyta</taxon>
        <taxon>Magnoliopsida</taxon>
        <taxon>eudicotyledons</taxon>
        <taxon>Gunneridae</taxon>
        <taxon>Pentapetalae</taxon>
        <taxon>asterids</taxon>
        <taxon>lamiids</taxon>
        <taxon>Lamiales</taxon>
        <taxon>Orobanchaceae</taxon>
        <taxon>Buchnereae</taxon>
        <taxon>Striga</taxon>
    </lineage>
</organism>
<comment type="caution">
    <text evidence="2">The sequence shown here is derived from an EMBL/GenBank/DDBJ whole genome shotgun (WGS) entry which is preliminary data.</text>
</comment>
<proteinExistence type="predicted"/>
<name>A0A5A7PSJ9_STRAF</name>
<protein>
    <submittedName>
        <fullName evidence="2">RAN BINDING protein 1</fullName>
    </submittedName>
</protein>
<sequence>MCVSMCVRERRVVHTLPVPGGGGAHPGRSPPSADDHALALEMGNFPEAESCIRQGLAGGVGVSKFCRGKEGQANLELLDFEALIEGFDLATPLDLKRISIVTDNLCFINLSKRCRRVEEFFSRSSSSAIVVKQASEWREWDKLAIKSPLPPMASKKEEEEEDHSKPTAEDEDTGAQIAPIVKLHEVVVAHKQLSRPNGVAAKLDSKSEYNRHAKYLLEFGYQEKDQCSPMSTGQSNFEAAPCVKNSFHEQNVLFKPVSRRSSAPGHFPSKLRLSTYSDVHQDLAEGPLAEESELGGAAAMLGSRGGRIQCRAAMLGMHGGRTVQVERPADGTDLPMVVGDGTERSRMFFGCITRSSRNFPIYLSD</sequence>
<evidence type="ECO:0000256" key="1">
    <source>
        <dbReference type="SAM" id="MobiDB-lite"/>
    </source>
</evidence>